<organism evidence="3 4">
    <name type="scientific">Silurus meridionalis</name>
    <name type="common">Southern catfish</name>
    <name type="synonym">Silurus soldatovi meridionalis</name>
    <dbReference type="NCBI Taxonomy" id="175797"/>
    <lineage>
        <taxon>Eukaryota</taxon>
        <taxon>Metazoa</taxon>
        <taxon>Chordata</taxon>
        <taxon>Craniata</taxon>
        <taxon>Vertebrata</taxon>
        <taxon>Euteleostomi</taxon>
        <taxon>Actinopterygii</taxon>
        <taxon>Neopterygii</taxon>
        <taxon>Teleostei</taxon>
        <taxon>Ostariophysi</taxon>
        <taxon>Siluriformes</taxon>
        <taxon>Siluridae</taxon>
        <taxon>Silurus</taxon>
    </lineage>
</organism>
<feature type="compositionally biased region" description="Basic and acidic residues" evidence="2">
    <location>
        <begin position="198"/>
        <end position="214"/>
    </location>
</feature>
<evidence type="ECO:0000313" key="3">
    <source>
        <dbReference type="EMBL" id="KAF7694440.1"/>
    </source>
</evidence>
<feature type="non-terminal residue" evidence="3">
    <location>
        <position position="1"/>
    </location>
</feature>
<dbReference type="AlphaFoldDB" id="A0A8T0AQL6"/>
<sequence>MTPKMPRKSDPLHTEVKTLQEEMTLHEGENAANRQELANTQERIERMEEILKDTRREMDHTKEIITKVTGNDVWNALRAAYPTQSDPTKVENLKIDGKKGAAAFILRLQKAWAEEMGSAWDETTANITLFRIMVKRALPSEVQEKLESVVGLNAMPWASFQANVTHAVEMHRKKKEATKQAAEDLITLLHKAQLGELTRSKQENQEKRKEEKISAKQAAVMMAPTTGAAGSSWSNHTRSRKSATNACGTNNDGLSNKSTKRRVGTRKRQRKRRNVSTKTKKLSTTERSKMLELPRSQS</sequence>
<keyword evidence="4" id="KW-1185">Reference proteome</keyword>
<feature type="compositionally biased region" description="Basic and acidic residues" evidence="2">
    <location>
        <begin position="283"/>
        <end position="292"/>
    </location>
</feature>
<feature type="region of interest" description="Disordered" evidence="2">
    <location>
        <begin position="197"/>
        <end position="298"/>
    </location>
</feature>
<feature type="coiled-coil region" evidence="1">
    <location>
        <begin position="30"/>
        <end position="64"/>
    </location>
</feature>
<evidence type="ECO:0000313" key="4">
    <source>
        <dbReference type="Proteomes" id="UP000606274"/>
    </source>
</evidence>
<name>A0A8T0AQL6_SILME</name>
<feature type="compositionally biased region" description="Basic residues" evidence="2">
    <location>
        <begin position="258"/>
        <end position="281"/>
    </location>
</feature>
<evidence type="ECO:0000256" key="1">
    <source>
        <dbReference type="SAM" id="Coils"/>
    </source>
</evidence>
<gene>
    <name evidence="3" type="ORF">HF521_008193</name>
</gene>
<proteinExistence type="predicted"/>
<dbReference type="Proteomes" id="UP000606274">
    <property type="component" value="Unassembled WGS sequence"/>
</dbReference>
<comment type="caution">
    <text evidence="3">The sequence shown here is derived from an EMBL/GenBank/DDBJ whole genome shotgun (WGS) entry which is preliminary data.</text>
</comment>
<protein>
    <submittedName>
        <fullName evidence="3">Uncharacterized protein</fullName>
    </submittedName>
</protein>
<keyword evidence="1" id="KW-0175">Coiled coil</keyword>
<feature type="compositionally biased region" description="Polar residues" evidence="2">
    <location>
        <begin position="228"/>
        <end position="257"/>
    </location>
</feature>
<evidence type="ECO:0000256" key="2">
    <source>
        <dbReference type="SAM" id="MobiDB-lite"/>
    </source>
</evidence>
<reference evidence="3" key="1">
    <citation type="submission" date="2020-08" db="EMBL/GenBank/DDBJ databases">
        <title>Chromosome-level assembly of Southern catfish (Silurus meridionalis) provides insights into visual adaptation to the nocturnal and benthic lifestyles.</title>
        <authorList>
            <person name="Zhang Y."/>
            <person name="Wang D."/>
            <person name="Peng Z."/>
        </authorList>
    </citation>
    <scope>NUCLEOTIDE SEQUENCE</scope>
    <source>
        <strain evidence="3">SWU-2019-XX</strain>
        <tissue evidence="3">Muscle</tissue>
    </source>
</reference>
<accession>A0A8T0AQL6</accession>
<dbReference type="EMBL" id="JABFDY010000018">
    <property type="protein sequence ID" value="KAF7694440.1"/>
    <property type="molecule type" value="Genomic_DNA"/>
</dbReference>